<dbReference type="Pfam" id="PF12680">
    <property type="entry name" value="SnoaL_2"/>
    <property type="match status" value="1"/>
</dbReference>
<organism evidence="2 3">
    <name type="scientific">Nocardia albiluteola</name>
    <dbReference type="NCBI Taxonomy" id="2842303"/>
    <lineage>
        <taxon>Bacteria</taxon>
        <taxon>Bacillati</taxon>
        <taxon>Actinomycetota</taxon>
        <taxon>Actinomycetes</taxon>
        <taxon>Mycobacteriales</taxon>
        <taxon>Nocardiaceae</taxon>
        <taxon>Nocardia</taxon>
    </lineage>
</organism>
<evidence type="ECO:0000313" key="3">
    <source>
        <dbReference type="Proteomes" id="UP000733379"/>
    </source>
</evidence>
<dbReference type="Proteomes" id="UP000733379">
    <property type="component" value="Unassembled WGS sequence"/>
</dbReference>
<keyword evidence="3" id="KW-1185">Reference proteome</keyword>
<protein>
    <submittedName>
        <fullName evidence="2">Nuclear transport factor 2 family protein</fullName>
    </submittedName>
</protein>
<dbReference type="RefSeq" id="WP_215919050.1">
    <property type="nucleotide sequence ID" value="NZ_JAHKNI010000007.1"/>
</dbReference>
<dbReference type="EMBL" id="JAHKNI010000007">
    <property type="protein sequence ID" value="MBU3064029.1"/>
    <property type="molecule type" value="Genomic_DNA"/>
</dbReference>
<dbReference type="Gene3D" id="3.10.450.50">
    <property type="match status" value="1"/>
</dbReference>
<accession>A0ABS6B192</accession>
<comment type="caution">
    <text evidence="2">The sequence shown here is derived from an EMBL/GenBank/DDBJ whole genome shotgun (WGS) entry which is preliminary data.</text>
</comment>
<sequence>MTDSIALGRRMHEAFNNRDFDAITELFAPDFYSHPLDAGRDAVRSAWEAMASMYPQSFTAIDDIFGDGDRVALRSTVHGMTENGQTATLVEIFRVADGRIAELWGAKGIPNGAA</sequence>
<reference evidence="2 3" key="1">
    <citation type="submission" date="2021-06" db="EMBL/GenBank/DDBJ databases">
        <title>Actinomycetes sequencing.</title>
        <authorList>
            <person name="Shan Q."/>
        </authorList>
    </citation>
    <scope>NUCLEOTIDE SEQUENCE [LARGE SCALE GENOMIC DNA]</scope>
    <source>
        <strain evidence="2 3">NEAU-G5</strain>
    </source>
</reference>
<gene>
    <name evidence="2" type="ORF">KO481_21160</name>
</gene>
<dbReference type="InterPro" id="IPR032710">
    <property type="entry name" value="NTF2-like_dom_sf"/>
</dbReference>
<dbReference type="SUPFAM" id="SSF54427">
    <property type="entry name" value="NTF2-like"/>
    <property type="match status" value="1"/>
</dbReference>
<proteinExistence type="predicted"/>
<name>A0ABS6B192_9NOCA</name>
<evidence type="ECO:0000259" key="1">
    <source>
        <dbReference type="Pfam" id="PF12680"/>
    </source>
</evidence>
<feature type="domain" description="SnoaL-like" evidence="1">
    <location>
        <begin position="9"/>
        <end position="102"/>
    </location>
</feature>
<dbReference type="InterPro" id="IPR037401">
    <property type="entry name" value="SnoaL-like"/>
</dbReference>
<evidence type="ECO:0000313" key="2">
    <source>
        <dbReference type="EMBL" id="MBU3064029.1"/>
    </source>
</evidence>